<dbReference type="KEGG" id="scor:J3U87_20450"/>
<organism evidence="1 2">
    <name type="scientific">Sulfidibacter corallicola</name>
    <dbReference type="NCBI Taxonomy" id="2818388"/>
    <lineage>
        <taxon>Bacteria</taxon>
        <taxon>Pseudomonadati</taxon>
        <taxon>Acidobacteriota</taxon>
        <taxon>Holophagae</taxon>
        <taxon>Acanthopleuribacterales</taxon>
        <taxon>Acanthopleuribacteraceae</taxon>
        <taxon>Sulfidibacter</taxon>
    </lineage>
</organism>
<dbReference type="SUPFAM" id="SSF81901">
    <property type="entry name" value="HCP-like"/>
    <property type="match status" value="1"/>
</dbReference>
<evidence type="ECO:0000313" key="1">
    <source>
        <dbReference type="EMBL" id="QTD47964.1"/>
    </source>
</evidence>
<evidence type="ECO:0000313" key="2">
    <source>
        <dbReference type="Proteomes" id="UP000663929"/>
    </source>
</evidence>
<keyword evidence="2" id="KW-1185">Reference proteome</keyword>
<dbReference type="EMBL" id="CP071793">
    <property type="protein sequence ID" value="QTD47964.1"/>
    <property type="molecule type" value="Genomic_DNA"/>
</dbReference>
<dbReference type="AlphaFoldDB" id="A0A8A4TFI8"/>
<dbReference type="Gene3D" id="1.25.40.10">
    <property type="entry name" value="Tetratricopeptide repeat domain"/>
    <property type="match status" value="2"/>
</dbReference>
<reference evidence="1" key="1">
    <citation type="submission" date="2021-03" db="EMBL/GenBank/DDBJ databases">
        <title>Acanthopleuribacteraceae sp. M133.</title>
        <authorList>
            <person name="Wang G."/>
        </authorList>
    </citation>
    <scope>NUCLEOTIDE SEQUENCE</scope>
    <source>
        <strain evidence="1">M133</strain>
    </source>
</reference>
<protein>
    <recommendedName>
        <fullName evidence="3">Tetratricopeptide repeat protein</fullName>
    </recommendedName>
</protein>
<evidence type="ECO:0008006" key="3">
    <source>
        <dbReference type="Google" id="ProtNLM"/>
    </source>
</evidence>
<dbReference type="Proteomes" id="UP000663929">
    <property type="component" value="Chromosome"/>
</dbReference>
<dbReference type="RefSeq" id="WP_237377628.1">
    <property type="nucleotide sequence ID" value="NZ_CP071793.1"/>
</dbReference>
<name>A0A8A4TFI8_SULCO</name>
<gene>
    <name evidence="1" type="ORF">J3U87_20450</name>
</gene>
<dbReference type="InterPro" id="IPR011990">
    <property type="entry name" value="TPR-like_helical_dom_sf"/>
</dbReference>
<proteinExistence type="predicted"/>
<accession>A0A8A4TFI8</accession>
<sequence>MMSLTTPLMLWVLLLFQEPTIAPRLGPAELDQLLALGKEAYLAGNYRETVDILEPAVAADHGLAMLLSADAWYALQTPEAFKKSRFLYERCIYEDDSIPFADHSYVRLARIYIQESELAASENRNYDAVAYREEALFYLSRMLHKFPESYFRDEVLAEIFDLATEGRDFDQVSKTAERIWAESVDEHLLTRAEPIMFIRQDPFPDDPAALAATFDRHADFIRGFPELLFAYAARFEELGDLARSAELYLDIINLWPNREDSAQSLLALADLNRRLGHYESAAFLYGLVMLDHPHGEAGSQAILEVAEMMARGQVREFEVDSRPYTYAELVDTIRHSRLDPVVRARYNFQVALLEAGFGNVETALIILRNLVADYDRGPYAGLYRTFYEQLLYTTIDSRFDAGDDWALDRIYTQHRQTLAFTTEVRYPRKVAEAYLRLDLPSSALQVYENMWNFKQSITGFELAFEEPLTDYLMLLNQMRRDEKLSFRLTEYAGLYGPSDRFHPQYLFVKTMYESRSMEPEAFLDQVEENPIPVRNIYEARRVRRAAVMAQEAERPELAESLYQTAAKWPELETALPVLWREGRLFEADRLFSLGNYNDSRNAYEAILADMRYDGADRDWAYLQIARLFELDGSIKQSLRIYGQIVYSEDKDSVPYTLFAERRLKSLAAAKVLEAKEEELFGGTF</sequence>